<dbReference type="KEGG" id="pya:PYCH_18010"/>
<dbReference type="Proteomes" id="UP000008386">
    <property type="component" value="Chromosome"/>
</dbReference>
<organism evidence="1 2">
    <name type="scientific">Pyrococcus yayanosii (strain CH1 / JCM 16557)</name>
    <dbReference type="NCBI Taxonomy" id="529709"/>
    <lineage>
        <taxon>Archaea</taxon>
        <taxon>Methanobacteriati</taxon>
        <taxon>Methanobacteriota</taxon>
        <taxon>Thermococci</taxon>
        <taxon>Thermococcales</taxon>
        <taxon>Thermococcaceae</taxon>
        <taxon>Pyrococcus</taxon>
    </lineage>
</organism>
<evidence type="ECO:0000313" key="2">
    <source>
        <dbReference type="Proteomes" id="UP000008386"/>
    </source>
</evidence>
<accession>F8AI01</accession>
<dbReference type="GO" id="GO:0008168">
    <property type="term" value="F:methyltransferase activity"/>
    <property type="evidence" value="ECO:0007669"/>
    <property type="project" value="UniProtKB-KW"/>
</dbReference>
<keyword evidence="1" id="KW-0489">Methyltransferase</keyword>
<dbReference type="OrthoDB" id="85776at2157"/>
<dbReference type="RefSeq" id="WP_013906514.1">
    <property type="nucleotide sequence ID" value="NC_015680.1"/>
</dbReference>
<dbReference type="EMBL" id="CP002779">
    <property type="protein sequence ID" value="AEH25458.1"/>
    <property type="molecule type" value="Genomic_DNA"/>
</dbReference>
<dbReference type="HOGENOM" id="CLU_1369570_0_0_2"/>
<name>F8AI01_PYRYC</name>
<gene>
    <name evidence="1" type="ordered locus">PYCH_18010</name>
</gene>
<dbReference type="eggNOG" id="arCOG05861">
    <property type="taxonomic scope" value="Archaea"/>
</dbReference>
<dbReference type="STRING" id="529709.PYCH_18010"/>
<dbReference type="AlphaFoldDB" id="F8AI01"/>
<keyword evidence="1" id="KW-0808">Transferase</keyword>
<dbReference type="Pfam" id="PF12389">
    <property type="entry name" value="Peptidase_M73"/>
    <property type="match status" value="1"/>
</dbReference>
<dbReference type="GO" id="GO:0032259">
    <property type="term" value="P:methylation"/>
    <property type="evidence" value="ECO:0007669"/>
    <property type="project" value="UniProtKB-KW"/>
</dbReference>
<evidence type="ECO:0000313" key="1">
    <source>
        <dbReference type="EMBL" id="AEH25458.1"/>
    </source>
</evidence>
<keyword evidence="2" id="KW-1185">Reference proteome</keyword>
<proteinExistence type="predicted"/>
<sequence>MKKSLVLMVVLTIILAASWGTATFRDVAKSEGNTISTGEFNIKISKSGERFYDDLRLFTVKALKPGDETTITFYVKNQGDIPVSRIIMNITVQDIENKMSPAEKEVDNTPDVGELSKHLRITSFLAGNTRLPEVEGKTLAEIRGRPITIFSGRLEEEEILKVIIKVKLDENAGNECQTDSVNVDIKLIAEQ</sequence>
<reference evidence="1 2" key="1">
    <citation type="journal article" date="2011" name="J. Bacteriol.">
        <title>Complete genome sequence of the obligate piezophilic hyperthermophilic archaeon Pyrococcus yayanosii CH1.</title>
        <authorList>
            <person name="Jun X."/>
            <person name="Lupeng L."/>
            <person name="Minjuan X."/>
            <person name="Oger P."/>
            <person name="Fengping W."/>
            <person name="Jebbar M."/>
            <person name="Xiang X."/>
        </authorList>
    </citation>
    <scope>NUCLEOTIDE SEQUENCE [LARGE SCALE GENOMIC DNA]</scope>
    <source>
        <strain evidence="2">CH1 / JCM 16557</strain>
    </source>
</reference>
<protein>
    <submittedName>
        <fullName evidence="1">Methyltransferase</fullName>
    </submittedName>
</protein>
<dbReference type="GeneID" id="10838363"/>
<dbReference type="InterPro" id="IPR022121">
    <property type="entry name" value="Peptidase_M73_camelysin"/>
</dbReference>